<proteinExistence type="inferred from homology"/>
<dbReference type="RefSeq" id="WP_103907509.1">
    <property type="nucleotide sequence ID" value="NZ_CP049246.1"/>
</dbReference>
<evidence type="ECO:0000313" key="4">
    <source>
        <dbReference type="EMBL" id="SEG66464.1"/>
    </source>
</evidence>
<sequence length="119" mass="13341">MATFKNSVQLLGRLGADAVIRTSVNGSNYCMVNLATNISRKKGNGEQLQVTHWHTITIWGPLCEEMRKYGTKGSLWLIQGILTNRKYEDREGETKYKCEVRADMLMYLAPASVGNQATV</sequence>
<comment type="subunit">
    <text evidence="2">Homotetramer.</text>
</comment>
<evidence type="ECO:0000256" key="3">
    <source>
        <dbReference type="PIRNR" id="PIRNR002070"/>
    </source>
</evidence>
<evidence type="ECO:0000313" key="5">
    <source>
        <dbReference type="Proteomes" id="UP000236731"/>
    </source>
</evidence>
<keyword evidence="1 2" id="KW-0238">DNA-binding</keyword>
<dbReference type="SUPFAM" id="SSF50249">
    <property type="entry name" value="Nucleic acid-binding proteins"/>
    <property type="match status" value="1"/>
</dbReference>
<gene>
    <name evidence="4" type="ORF">SAMN05421877_112113</name>
</gene>
<dbReference type="GO" id="GO:0009295">
    <property type="term" value="C:nucleoid"/>
    <property type="evidence" value="ECO:0007669"/>
    <property type="project" value="TreeGrafter"/>
</dbReference>
<dbReference type="EMBL" id="FNUT01000012">
    <property type="protein sequence ID" value="SEG66464.1"/>
    <property type="molecule type" value="Genomic_DNA"/>
</dbReference>
<keyword evidence="5" id="KW-1185">Reference proteome</keyword>
<dbReference type="InterPro" id="IPR011344">
    <property type="entry name" value="ssDNA-bd"/>
</dbReference>
<name>A0A1H6C0H5_9SPHI</name>
<dbReference type="PANTHER" id="PTHR10302:SF0">
    <property type="entry name" value="SINGLE-STRANDED DNA-BINDING PROTEIN, MITOCHONDRIAL"/>
    <property type="match status" value="1"/>
</dbReference>
<dbReference type="AlphaFoldDB" id="A0A1H6C0H5"/>
<dbReference type="PROSITE" id="PS50935">
    <property type="entry name" value="SSB"/>
    <property type="match status" value="1"/>
</dbReference>
<dbReference type="CDD" id="cd04496">
    <property type="entry name" value="SSB_OBF"/>
    <property type="match status" value="1"/>
</dbReference>
<comment type="caution">
    <text evidence="2">Lacks conserved residue(s) required for the propagation of feature annotation.</text>
</comment>
<dbReference type="GO" id="GO:0006260">
    <property type="term" value="P:DNA replication"/>
    <property type="evidence" value="ECO:0007669"/>
    <property type="project" value="InterPro"/>
</dbReference>
<dbReference type="HAMAP" id="MF_00984">
    <property type="entry name" value="SSB"/>
    <property type="match status" value="1"/>
</dbReference>
<dbReference type="Gene3D" id="2.40.50.140">
    <property type="entry name" value="Nucleic acid-binding proteins"/>
    <property type="match status" value="1"/>
</dbReference>
<dbReference type="InterPro" id="IPR012340">
    <property type="entry name" value="NA-bd_OB-fold"/>
</dbReference>
<organism evidence="4 5">
    <name type="scientific">Sphingobacterium lactis</name>
    <dbReference type="NCBI Taxonomy" id="797291"/>
    <lineage>
        <taxon>Bacteria</taxon>
        <taxon>Pseudomonadati</taxon>
        <taxon>Bacteroidota</taxon>
        <taxon>Sphingobacteriia</taxon>
        <taxon>Sphingobacteriales</taxon>
        <taxon>Sphingobacteriaceae</taxon>
        <taxon>Sphingobacterium</taxon>
    </lineage>
</organism>
<dbReference type="GO" id="GO:0003697">
    <property type="term" value="F:single-stranded DNA binding"/>
    <property type="evidence" value="ECO:0007669"/>
    <property type="project" value="UniProtKB-UniRule"/>
</dbReference>
<dbReference type="NCBIfam" id="TIGR00621">
    <property type="entry name" value="ssb"/>
    <property type="match status" value="1"/>
</dbReference>
<dbReference type="OrthoDB" id="9809878at2"/>
<evidence type="ECO:0000256" key="2">
    <source>
        <dbReference type="HAMAP-Rule" id="MF_00984"/>
    </source>
</evidence>
<dbReference type="Proteomes" id="UP000236731">
    <property type="component" value="Unassembled WGS sequence"/>
</dbReference>
<dbReference type="Pfam" id="PF00436">
    <property type="entry name" value="SSB"/>
    <property type="match status" value="1"/>
</dbReference>
<dbReference type="InterPro" id="IPR000424">
    <property type="entry name" value="Primosome_PriB/ssb"/>
</dbReference>
<evidence type="ECO:0000256" key="1">
    <source>
        <dbReference type="ARBA" id="ARBA00023125"/>
    </source>
</evidence>
<accession>A0A1H6C0H5</accession>
<protein>
    <recommendedName>
        <fullName evidence="2 3">Single-stranded DNA-binding protein</fullName>
        <shortName evidence="2">SSB</shortName>
    </recommendedName>
</protein>
<dbReference type="PIRSF" id="PIRSF002070">
    <property type="entry name" value="SSB"/>
    <property type="match status" value="1"/>
</dbReference>
<dbReference type="PANTHER" id="PTHR10302">
    <property type="entry name" value="SINGLE-STRANDED DNA-BINDING PROTEIN"/>
    <property type="match status" value="1"/>
</dbReference>
<reference evidence="5" key="1">
    <citation type="submission" date="2016-10" db="EMBL/GenBank/DDBJ databases">
        <authorList>
            <person name="Varghese N."/>
            <person name="Submissions S."/>
        </authorList>
    </citation>
    <scope>NUCLEOTIDE SEQUENCE [LARGE SCALE GENOMIC DNA]</scope>
    <source>
        <strain evidence="5">DSM 22361</strain>
    </source>
</reference>